<sequence length="349" mass="39238">MEEDNRNRYKVKLDSKSTQEVTHTYNITWTIPRFEELLNTIVSGLCTPGYTVVNVQDTPFQLKVGISVMNTQMAVEIDYLIDTSSFVRLSMDVKCGCGSFSKAFSNEQTVQGNEWKRGAVLNDPKQLLSRCSISETLKLYFCFTVSQVVHNVPAPAPRLSEDFGTLLNDASFSDVTMKSAEGIEFRAHKSVLAARSKVLRAHFEHNTKESITNVVETSWESEVLRDVLTFIYTDKAPRVDDAPDKLLAAADYYQLDRLKSLCEEALHKRLSVENAVYTLQLAELHSSNSLMQSTLAFIKNGRTELVTKTEGWTSIQSVGILKRMYEFITAGETINFEKDVLAAALTKIN</sequence>
<evidence type="ECO:0000259" key="1">
    <source>
        <dbReference type="PROSITE" id="PS50097"/>
    </source>
</evidence>
<comment type="caution">
    <text evidence="2">The sequence shown here is derived from an EMBL/GenBank/DDBJ whole genome shotgun (WGS) entry which is preliminary data.</text>
</comment>
<dbReference type="Proteomes" id="UP000037510">
    <property type="component" value="Unassembled WGS sequence"/>
</dbReference>
<dbReference type="STRING" id="104452.A0A0L7KZG9"/>
<evidence type="ECO:0000313" key="3">
    <source>
        <dbReference type="Proteomes" id="UP000037510"/>
    </source>
</evidence>
<keyword evidence="3" id="KW-1185">Reference proteome</keyword>
<dbReference type="AlphaFoldDB" id="A0A0L7KZG9"/>
<dbReference type="Gene3D" id="6.10.250.3030">
    <property type="match status" value="1"/>
</dbReference>
<evidence type="ECO:0000313" key="2">
    <source>
        <dbReference type="EMBL" id="KOB68550.1"/>
    </source>
</evidence>
<organism evidence="2 3">
    <name type="scientific">Operophtera brumata</name>
    <name type="common">Winter moth</name>
    <name type="synonym">Phalaena brumata</name>
    <dbReference type="NCBI Taxonomy" id="104452"/>
    <lineage>
        <taxon>Eukaryota</taxon>
        <taxon>Metazoa</taxon>
        <taxon>Ecdysozoa</taxon>
        <taxon>Arthropoda</taxon>
        <taxon>Hexapoda</taxon>
        <taxon>Insecta</taxon>
        <taxon>Pterygota</taxon>
        <taxon>Neoptera</taxon>
        <taxon>Endopterygota</taxon>
        <taxon>Lepidoptera</taxon>
        <taxon>Glossata</taxon>
        <taxon>Ditrysia</taxon>
        <taxon>Geometroidea</taxon>
        <taxon>Geometridae</taxon>
        <taxon>Larentiinae</taxon>
        <taxon>Operophtera</taxon>
    </lineage>
</organism>
<dbReference type="PANTHER" id="PTHR24413">
    <property type="entry name" value="SPECKLE-TYPE POZ PROTEIN"/>
    <property type="match status" value="1"/>
</dbReference>
<protein>
    <submittedName>
        <fullName evidence="2">Roadkill</fullName>
    </submittedName>
</protein>
<dbReference type="Gene3D" id="3.30.710.10">
    <property type="entry name" value="Potassium Channel Kv1.1, Chain A"/>
    <property type="match status" value="1"/>
</dbReference>
<dbReference type="EMBL" id="JTDY01004130">
    <property type="protein sequence ID" value="KOB68550.1"/>
    <property type="molecule type" value="Genomic_DNA"/>
</dbReference>
<dbReference type="Pfam" id="PF00651">
    <property type="entry name" value="BTB"/>
    <property type="match status" value="1"/>
</dbReference>
<gene>
    <name evidence="2" type="ORF">OBRU01_18171</name>
</gene>
<dbReference type="InterPro" id="IPR000210">
    <property type="entry name" value="BTB/POZ_dom"/>
</dbReference>
<dbReference type="SMART" id="SM00225">
    <property type="entry name" value="BTB"/>
    <property type="match status" value="1"/>
</dbReference>
<dbReference type="PROSITE" id="PS50097">
    <property type="entry name" value="BTB"/>
    <property type="match status" value="1"/>
</dbReference>
<name>A0A0L7KZG9_OPEBR</name>
<dbReference type="InterPro" id="IPR011333">
    <property type="entry name" value="SKP1/BTB/POZ_sf"/>
</dbReference>
<dbReference type="SUPFAM" id="SSF54695">
    <property type="entry name" value="POZ domain"/>
    <property type="match status" value="1"/>
</dbReference>
<reference evidence="2 3" key="1">
    <citation type="journal article" date="2015" name="Genome Biol. Evol.">
        <title>The genome of winter moth (Operophtera brumata) provides a genomic perspective on sexual dimorphism and phenology.</title>
        <authorList>
            <person name="Derks M.F."/>
            <person name="Smit S."/>
            <person name="Salis L."/>
            <person name="Schijlen E."/>
            <person name="Bossers A."/>
            <person name="Mateman C."/>
            <person name="Pijl A.S."/>
            <person name="de Ridder D."/>
            <person name="Groenen M.A."/>
            <person name="Visser M.E."/>
            <person name="Megens H.J."/>
        </authorList>
    </citation>
    <scope>NUCLEOTIDE SEQUENCE [LARGE SCALE GENOMIC DNA]</scope>
    <source>
        <strain evidence="2">WM2013NL</strain>
        <tissue evidence="2">Head and thorax</tissue>
    </source>
</reference>
<accession>A0A0L7KZG9</accession>
<feature type="domain" description="BTB" evidence="1">
    <location>
        <begin position="173"/>
        <end position="240"/>
    </location>
</feature>
<proteinExistence type="predicted"/>